<dbReference type="GO" id="GO:0005737">
    <property type="term" value="C:cytoplasm"/>
    <property type="evidence" value="ECO:0007669"/>
    <property type="project" value="TreeGrafter"/>
</dbReference>
<organism evidence="2 3">
    <name type="scientific">Nocardioides guangzhouensis</name>
    <dbReference type="NCBI Taxonomy" id="2497878"/>
    <lineage>
        <taxon>Bacteria</taxon>
        <taxon>Bacillati</taxon>
        <taxon>Actinomycetota</taxon>
        <taxon>Actinomycetes</taxon>
        <taxon>Propionibacteriales</taxon>
        <taxon>Nocardioidaceae</taxon>
        <taxon>Nocardioides</taxon>
    </lineage>
</organism>
<dbReference type="PROSITE" id="PS51186">
    <property type="entry name" value="GNAT"/>
    <property type="match status" value="1"/>
</dbReference>
<evidence type="ECO:0000313" key="2">
    <source>
        <dbReference type="EMBL" id="RYP82082.1"/>
    </source>
</evidence>
<evidence type="ECO:0000259" key="1">
    <source>
        <dbReference type="PROSITE" id="PS51186"/>
    </source>
</evidence>
<proteinExistence type="predicted"/>
<dbReference type="AlphaFoldDB" id="A0A4Q4Z3E8"/>
<dbReference type="SUPFAM" id="SSF55729">
    <property type="entry name" value="Acyl-CoA N-acyltransferases (Nat)"/>
    <property type="match status" value="1"/>
</dbReference>
<dbReference type="OrthoDB" id="5191051at2"/>
<dbReference type="Pfam" id="PF13302">
    <property type="entry name" value="Acetyltransf_3"/>
    <property type="match status" value="1"/>
</dbReference>
<dbReference type="InterPro" id="IPR016181">
    <property type="entry name" value="Acyl_CoA_acyltransferase"/>
</dbReference>
<keyword evidence="3" id="KW-1185">Reference proteome</keyword>
<dbReference type="InterPro" id="IPR051908">
    <property type="entry name" value="Ribosomal_N-acetyltransferase"/>
</dbReference>
<protein>
    <submittedName>
        <fullName evidence="2">N-acetyltransferase</fullName>
    </submittedName>
</protein>
<evidence type="ECO:0000313" key="3">
    <source>
        <dbReference type="Proteomes" id="UP000295198"/>
    </source>
</evidence>
<dbReference type="GO" id="GO:1990189">
    <property type="term" value="F:protein N-terminal-serine acetyltransferase activity"/>
    <property type="evidence" value="ECO:0007669"/>
    <property type="project" value="TreeGrafter"/>
</dbReference>
<reference evidence="2 3" key="1">
    <citation type="submission" date="2019-01" db="EMBL/GenBank/DDBJ databases">
        <title>Nocardioides guangzhouensis sp. nov., an actinobacterium isolated from soil.</title>
        <authorList>
            <person name="Fu Y."/>
            <person name="Cai Y."/>
            <person name="Lin Z."/>
            <person name="Chen P."/>
        </authorList>
    </citation>
    <scope>NUCLEOTIDE SEQUENCE [LARGE SCALE GENOMIC DNA]</scope>
    <source>
        <strain evidence="2 3">130</strain>
    </source>
</reference>
<dbReference type="Gene3D" id="3.40.630.30">
    <property type="match status" value="1"/>
</dbReference>
<dbReference type="GO" id="GO:0008999">
    <property type="term" value="F:protein-N-terminal-alanine acetyltransferase activity"/>
    <property type="evidence" value="ECO:0007669"/>
    <property type="project" value="TreeGrafter"/>
</dbReference>
<dbReference type="Proteomes" id="UP000295198">
    <property type="component" value="Unassembled WGS sequence"/>
</dbReference>
<comment type="caution">
    <text evidence="2">The sequence shown here is derived from an EMBL/GenBank/DDBJ whole genome shotgun (WGS) entry which is preliminary data.</text>
</comment>
<dbReference type="PANTHER" id="PTHR43441">
    <property type="entry name" value="RIBOSOMAL-PROTEIN-SERINE ACETYLTRANSFERASE"/>
    <property type="match status" value="1"/>
</dbReference>
<name>A0A4Q4Z3E8_9ACTN</name>
<gene>
    <name evidence="2" type="ORF">EKO23_22540</name>
</gene>
<dbReference type="RefSeq" id="WP_134720736.1">
    <property type="nucleotide sequence ID" value="NZ_SDKM01000054.1"/>
</dbReference>
<dbReference type="CDD" id="cd04301">
    <property type="entry name" value="NAT_SF"/>
    <property type="match status" value="1"/>
</dbReference>
<keyword evidence="2" id="KW-0808">Transferase</keyword>
<dbReference type="PANTHER" id="PTHR43441:SF10">
    <property type="entry name" value="ACETYLTRANSFERASE"/>
    <property type="match status" value="1"/>
</dbReference>
<accession>A0A4Q4Z3E8</accession>
<dbReference type="InterPro" id="IPR000182">
    <property type="entry name" value="GNAT_dom"/>
</dbReference>
<sequence length="181" mass="20285">MLSRQLTGAVMRTLEPWQAAAFATYTAEHRDELVEFLPWAETVVDEDSAREFLQRYADGLARDERRLYGLYADDGRLVGGTLFRVFSTAASMCEVGVWLSAEARGRGLVTEAVRAMIDWAMDERGINRVEWHCSTTNAASSAVARRLGMRLEGVHRESFVHRGRADDVEVWALVSSDRTAA</sequence>
<dbReference type="EMBL" id="SDKM01000054">
    <property type="protein sequence ID" value="RYP82082.1"/>
    <property type="molecule type" value="Genomic_DNA"/>
</dbReference>
<feature type="domain" description="N-acetyltransferase" evidence="1">
    <location>
        <begin position="20"/>
        <end position="175"/>
    </location>
</feature>